<comment type="similarity">
    <text evidence="9">Belongs to the 'phage' integrase family. XerC subfamily.</text>
</comment>
<feature type="region of interest" description="Disordered" evidence="10">
    <location>
        <begin position="121"/>
        <end position="140"/>
    </location>
</feature>
<feature type="domain" description="Core-binding (CB)" evidence="12">
    <location>
        <begin position="21"/>
        <end position="112"/>
    </location>
</feature>
<dbReference type="Pfam" id="PF00589">
    <property type="entry name" value="Phage_integrase"/>
    <property type="match status" value="1"/>
</dbReference>
<evidence type="ECO:0000313" key="14">
    <source>
        <dbReference type="Proteomes" id="UP001500984"/>
    </source>
</evidence>
<keyword evidence="7 9" id="KW-0233">DNA recombination</keyword>
<evidence type="ECO:0000256" key="6">
    <source>
        <dbReference type="ARBA" id="ARBA00023125"/>
    </source>
</evidence>
<keyword evidence="14" id="KW-1185">Reference proteome</keyword>
<feature type="domain" description="Tyr recombinase" evidence="11">
    <location>
        <begin position="219"/>
        <end position="394"/>
    </location>
</feature>
<keyword evidence="6 9" id="KW-0238">DNA-binding</keyword>
<dbReference type="InterPro" id="IPR011010">
    <property type="entry name" value="DNA_brk_join_enz"/>
</dbReference>
<keyword evidence="5 9" id="KW-0229">DNA integration</keyword>
<feature type="compositionally biased region" description="Basic and acidic residues" evidence="10">
    <location>
        <begin position="160"/>
        <end position="172"/>
    </location>
</feature>
<evidence type="ECO:0000256" key="1">
    <source>
        <dbReference type="ARBA" id="ARBA00004496"/>
    </source>
</evidence>
<dbReference type="Gene3D" id="1.10.443.10">
    <property type="entry name" value="Intergrase catalytic core"/>
    <property type="match status" value="1"/>
</dbReference>
<evidence type="ECO:0000259" key="11">
    <source>
        <dbReference type="PROSITE" id="PS51898"/>
    </source>
</evidence>
<feature type="active site" description="O-(3'-phospho-DNA)-tyrosine intermediate" evidence="9">
    <location>
        <position position="381"/>
    </location>
</feature>
<evidence type="ECO:0000256" key="9">
    <source>
        <dbReference type="HAMAP-Rule" id="MF_01808"/>
    </source>
</evidence>
<dbReference type="Gene3D" id="1.10.150.130">
    <property type="match status" value="1"/>
</dbReference>
<reference evidence="14" key="1">
    <citation type="journal article" date="2019" name="Int. J. Syst. Evol. Microbiol.">
        <title>The Global Catalogue of Microorganisms (GCM) 10K type strain sequencing project: providing services to taxonomists for standard genome sequencing and annotation.</title>
        <authorList>
            <consortium name="The Broad Institute Genomics Platform"/>
            <consortium name="The Broad Institute Genome Sequencing Center for Infectious Disease"/>
            <person name="Wu L."/>
            <person name="Ma J."/>
        </authorList>
    </citation>
    <scope>NUCLEOTIDE SEQUENCE [LARGE SCALE GENOMIC DNA]</scope>
    <source>
        <strain evidence="14">JCM 15900</strain>
    </source>
</reference>
<dbReference type="PANTHER" id="PTHR30349:SF77">
    <property type="entry name" value="TYROSINE RECOMBINASE XERC"/>
    <property type="match status" value="1"/>
</dbReference>
<protein>
    <recommendedName>
        <fullName evidence="9">Tyrosine recombinase XerC</fullName>
    </recommendedName>
</protein>
<comment type="caution">
    <text evidence="13">The sequence shown here is derived from an EMBL/GenBank/DDBJ whole genome shotgun (WGS) entry which is preliminary data.</text>
</comment>
<evidence type="ECO:0000256" key="3">
    <source>
        <dbReference type="ARBA" id="ARBA00022618"/>
    </source>
</evidence>
<dbReference type="EMBL" id="BAAAPZ010000017">
    <property type="protein sequence ID" value="GAA2103482.1"/>
    <property type="molecule type" value="Genomic_DNA"/>
</dbReference>
<dbReference type="PROSITE" id="PS51898">
    <property type="entry name" value="TYR_RECOMBINASE"/>
    <property type="match status" value="1"/>
</dbReference>
<feature type="compositionally biased region" description="Basic residues" evidence="10">
    <location>
        <begin position="126"/>
        <end position="135"/>
    </location>
</feature>
<dbReference type="InterPro" id="IPR050090">
    <property type="entry name" value="Tyrosine_recombinase_XerCD"/>
</dbReference>
<dbReference type="Proteomes" id="UP001500984">
    <property type="component" value="Unassembled WGS sequence"/>
</dbReference>
<dbReference type="InterPro" id="IPR013762">
    <property type="entry name" value="Integrase-like_cat_sf"/>
</dbReference>
<evidence type="ECO:0000259" key="12">
    <source>
        <dbReference type="PROSITE" id="PS51900"/>
    </source>
</evidence>
<evidence type="ECO:0000313" key="13">
    <source>
        <dbReference type="EMBL" id="GAA2103482.1"/>
    </source>
</evidence>
<feature type="active site" evidence="9">
    <location>
        <position position="349"/>
    </location>
</feature>
<dbReference type="PANTHER" id="PTHR30349">
    <property type="entry name" value="PHAGE INTEGRASE-RELATED"/>
    <property type="match status" value="1"/>
</dbReference>
<evidence type="ECO:0000256" key="8">
    <source>
        <dbReference type="ARBA" id="ARBA00023306"/>
    </source>
</evidence>
<feature type="active site" evidence="9">
    <location>
        <position position="275"/>
    </location>
</feature>
<organism evidence="13 14">
    <name type="scientific">Brevibacterium salitolerans</name>
    <dbReference type="NCBI Taxonomy" id="1403566"/>
    <lineage>
        <taxon>Bacteria</taxon>
        <taxon>Bacillati</taxon>
        <taxon>Actinomycetota</taxon>
        <taxon>Actinomycetes</taxon>
        <taxon>Micrococcales</taxon>
        <taxon>Brevibacteriaceae</taxon>
        <taxon>Brevibacterium</taxon>
    </lineage>
</organism>
<dbReference type="InterPro" id="IPR044068">
    <property type="entry name" value="CB"/>
</dbReference>
<dbReference type="Pfam" id="PF02899">
    <property type="entry name" value="Phage_int_SAM_1"/>
    <property type="match status" value="1"/>
</dbReference>
<dbReference type="InterPro" id="IPR002104">
    <property type="entry name" value="Integrase_catalytic"/>
</dbReference>
<dbReference type="SUPFAM" id="SSF56349">
    <property type="entry name" value="DNA breaking-rejoining enzymes"/>
    <property type="match status" value="1"/>
</dbReference>
<keyword evidence="8 9" id="KW-0131">Cell cycle</keyword>
<dbReference type="InterPro" id="IPR023009">
    <property type="entry name" value="Tyrosine_recombinase_XerC/XerD"/>
</dbReference>
<evidence type="ECO:0000256" key="2">
    <source>
        <dbReference type="ARBA" id="ARBA00022490"/>
    </source>
</evidence>
<evidence type="ECO:0000256" key="10">
    <source>
        <dbReference type="SAM" id="MobiDB-lite"/>
    </source>
</evidence>
<keyword evidence="2 9" id="KW-0963">Cytoplasm</keyword>
<comment type="subcellular location">
    <subcellularLocation>
        <location evidence="1 9">Cytoplasm</location>
    </subcellularLocation>
</comment>
<accession>A0ABP5INI1</accession>
<gene>
    <name evidence="9" type="primary">xerC</name>
    <name evidence="13" type="ORF">GCM10009823_27400</name>
</gene>
<feature type="active site" evidence="9">
    <location>
        <position position="346"/>
    </location>
</feature>
<sequence>MPAHGCADAYPGAMAVQLRTAEYLDALEAFDTHLRVEKGASPHTRRAYRGDVVSLLAGLEAAAGGEEDGLPLGEVESGNLREWVLGLTRGGASPATVARRTAAVRRFFAFCHRTGRIPADPALRLRSPKKPRRLPRVLQQDQADAVLSTAAEAAGSTGRTRPDHTAPDRTAPDRLAAPTAPAEDRTALAGEPAVPAGEQTALTGDRTARACAQHGPACREPGAGEPAALRARAEALRDAAIVELLYATGVRVSELVGIDRADVDGTARLITVRGKGGKVRRVPFGLPAEKALAAWTEHGRPVFVTASSADALFLGVRGGRMDVRQVRRVVHRATAAVPGSPELSPHGMRHSAATHMVENGADIRQVQEYLGHAALSSTQIYTHVSMGRLAEVYGRAHPRA</sequence>
<evidence type="ECO:0000256" key="4">
    <source>
        <dbReference type="ARBA" id="ARBA00022829"/>
    </source>
</evidence>
<proteinExistence type="inferred from homology"/>
<feature type="region of interest" description="Disordered" evidence="10">
    <location>
        <begin position="148"/>
        <end position="192"/>
    </location>
</feature>
<keyword evidence="3 9" id="KW-0132">Cell division</keyword>
<dbReference type="SUPFAM" id="SSF47823">
    <property type="entry name" value="lambda integrase-like, N-terminal domain"/>
    <property type="match status" value="1"/>
</dbReference>
<dbReference type="HAMAP" id="MF_01808">
    <property type="entry name" value="Recomb_XerC_XerD"/>
    <property type="match status" value="1"/>
</dbReference>
<evidence type="ECO:0000256" key="5">
    <source>
        <dbReference type="ARBA" id="ARBA00022908"/>
    </source>
</evidence>
<comment type="subunit">
    <text evidence="9">Forms a cyclic heterotetrameric complex composed of two molecules of XerC and two molecules of XerD.</text>
</comment>
<dbReference type="PROSITE" id="PS51900">
    <property type="entry name" value="CB"/>
    <property type="match status" value="1"/>
</dbReference>
<evidence type="ECO:0000256" key="7">
    <source>
        <dbReference type="ARBA" id="ARBA00023172"/>
    </source>
</evidence>
<feature type="active site" evidence="9">
    <location>
        <position position="372"/>
    </location>
</feature>
<comment type="function">
    <text evidence="9">Site-specific tyrosine recombinase, which acts by catalyzing the cutting and rejoining of the recombining DNA molecules. The XerC-XerD complex is essential to convert dimers of the bacterial chromosome into monomers to permit their segregation at cell division. It also contributes to the segregational stability of plasmids.</text>
</comment>
<feature type="active site" evidence="9">
    <location>
        <position position="251"/>
    </location>
</feature>
<dbReference type="InterPro" id="IPR010998">
    <property type="entry name" value="Integrase_recombinase_N"/>
</dbReference>
<keyword evidence="4 9" id="KW-0159">Chromosome partition</keyword>
<dbReference type="InterPro" id="IPR004107">
    <property type="entry name" value="Integrase_SAM-like_N"/>
</dbReference>
<name>A0ABP5INI1_9MICO</name>